<dbReference type="Proteomes" id="UP000281553">
    <property type="component" value="Unassembled WGS sequence"/>
</dbReference>
<name>A0A3P7LXZ7_DIBLA</name>
<reference evidence="1 2" key="1">
    <citation type="submission" date="2018-11" db="EMBL/GenBank/DDBJ databases">
        <authorList>
            <consortium name="Pathogen Informatics"/>
        </authorList>
    </citation>
    <scope>NUCLEOTIDE SEQUENCE [LARGE SCALE GENOMIC DNA]</scope>
</reference>
<protein>
    <submittedName>
        <fullName evidence="1">Uncharacterized protein</fullName>
    </submittedName>
</protein>
<accession>A0A3P7LXZ7</accession>
<organism evidence="1 2">
    <name type="scientific">Dibothriocephalus latus</name>
    <name type="common">Fish tapeworm</name>
    <name type="synonym">Diphyllobothrium latum</name>
    <dbReference type="NCBI Taxonomy" id="60516"/>
    <lineage>
        <taxon>Eukaryota</taxon>
        <taxon>Metazoa</taxon>
        <taxon>Spiralia</taxon>
        <taxon>Lophotrochozoa</taxon>
        <taxon>Platyhelminthes</taxon>
        <taxon>Cestoda</taxon>
        <taxon>Eucestoda</taxon>
        <taxon>Diphyllobothriidea</taxon>
        <taxon>Diphyllobothriidae</taxon>
        <taxon>Dibothriocephalus</taxon>
    </lineage>
</organism>
<dbReference type="PANTHER" id="PTHR13116">
    <property type="entry name" value="ER MEMBRANE PROTEIN COMPLEX SUBUNIT 3"/>
    <property type="match status" value="1"/>
</dbReference>
<dbReference type="OrthoDB" id="10051201at2759"/>
<keyword evidence="2" id="KW-1185">Reference proteome</keyword>
<evidence type="ECO:0000313" key="1">
    <source>
        <dbReference type="EMBL" id="VDN11031.1"/>
    </source>
</evidence>
<dbReference type="AlphaFoldDB" id="A0A3P7LXZ7"/>
<sequence length="78" mass="8942">MITLTSNKKSDLQGVSDSHALTRSRLLRENGNFITPNGFKMRKHFFNDKEVGYFKVQKRENAIKNPISGMSVAFLYAF</sequence>
<dbReference type="GO" id="GO:0072546">
    <property type="term" value="C:EMC complex"/>
    <property type="evidence" value="ECO:0007669"/>
    <property type="project" value="TreeGrafter"/>
</dbReference>
<evidence type="ECO:0000313" key="2">
    <source>
        <dbReference type="Proteomes" id="UP000281553"/>
    </source>
</evidence>
<dbReference type="InterPro" id="IPR008568">
    <property type="entry name" value="EMC3"/>
</dbReference>
<dbReference type="GO" id="GO:0034975">
    <property type="term" value="P:protein folding in endoplasmic reticulum"/>
    <property type="evidence" value="ECO:0007669"/>
    <property type="project" value="TreeGrafter"/>
</dbReference>
<proteinExistence type="predicted"/>
<gene>
    <name evidence="1" type="ORF">DILT_LOCUS6862</name>
</gene>
<dbReference type="EMBL" id="UYRU01050523">
    <property type="protein sequence ID" value="VDN11031.1"/>
    <property type="molecule type" value="Genomic_DNA"/>
</dbReference>
<dbReference type="PANTHER" id="PTHR13116:SF5">
    <property type="entry name" value="ER MEMBRANE PROTEIN COMPLEX SUBUNIT 3"/>
    <property type="match status" value="1"/>
</dbReference>